<dbReference type="Proteomes" id="UP000742934">
    <property type="component" value="Unassembled WGS sequence"/>
</dbReference>
<evidence type="ECO:0000313" key="2">
    <source>
        <dbReference type="Proteomes" id="UP000742934"/>
    </source>
</evidence>
<dbReference type="RefSeq" id="WP_038418009.1">
    <property type="nucleotide sequence ID" value="NZ_JBMDBL010000083.1"/>
</dbReference>
<protein>
    <submittedName>
        <fullName evidence="1">Uncharacterized protein</fullName>
    </submittedName>
</protein>
<comment type="caution">
    <text evidence="1">The sequence shown here is derived from an EMBL/GenBank/DDBJ whole genome shotgun (WGS) entry which is preliminary data.</text>
</comment>
<accession>A0A9Q2WG03</accession>
<evidence type="ECO:0000313" key="1">
    <source>
        <dbReference type="EMBL" id="MBT1778485.1"/>
    </source>
</evidence>
<sequence length="162" mass="18134">MNKKYKLLTITLFVFFSGILVTISNMTKSGNINCSGTLQMNSPGDQEYLFNGTISVVIRPGTESIISIFGTSVSARQPSPINTHLVNRDITFTVLSRNKSDFYLSDMKTTAHPGDSMTETEASGLLFDMFDLENNRLTVRRYLNTFVFGDVPLPLFICVKKR</sequence>
<proteinExistence type="predicted"/>
<dbReference type="AlphaFoldDB" id="A0A9Q2WG03"/>
<reference evidence="1" key="1">
    <citation type="submission" date="2021-05" db="EMBL/GenBank/DDBJ databases">
        <title>The batch submission of Enterobacter spp. strains.</title>
        <authorList>
            <person name="Wei L."/>
            <person name="Wang C."/>
            <person name="Feng Y."/>
            <person name="Zong Z."/>
        </authorList>
    </citation>
    <scope>NUCLEOTIDE SEQUENCE</scope>
    <source>
        <strain evidence="1">090086</strain>
    </source>
</reference>
<name>A0A9Q2WG03_9ENTR</name>
<organism evidence="1 2">
    <name type="scientific">Enterobacter hormaechei subsp. hoffmannii</name>
    <dbReference type="NCBI Taxonomy" id="1812934"/>
    <lineage>
        <taxon>Bacteria</taxon>
        <taxon>Pseudomonadati</taxon>
        <taxon>Pseudomonadota</taxon>
        <taxon>Gammaproteobacteria</taxon>
        <taxon>Enterobacterales</taxon>
        <taxon>Enterobacteriaceae</taxon>
        <taxon>Enterobacter</taxon>
        <taxon>Enterobacter cloacae complex</taxon>
    </lineage>
</organism>
<dbReference type="EMBL" id="JAHEVK010000020">
    <property type="protein sequence ID" value="MBT1778485.1"/>
    <property type="molecule type" value="Genomic_DNA"/>
</dbReference>
<gene>
    <name evidence="1" type="ORF">KK080_16980</name>
</gene>